<dbReference type="InterPro" id="IPR045051">
    <property type="entry name" value="SBT"/>
</dbReference>
<dbReference type="CDD" id="cd04852">
    <property type="entry name" value="Peptidases_S8_3"/>
    <property type="match status" value="1"/>
</dbReference>
<keyword evidence="16" id="KW-1185">Reference proteome</keyword>
<feature type="active site" description="Charge relay system" evidence="9 10">
    <location>
        <position position="148"/>
    </location>
</feature>
<dbReference type="InterPro" id="IPR023827">
    <property type="entry name" value="Peptidase_S8_Asp-AS"/>
</dbReference>
<evidence type="ECO:0000256" key="5">
    <source>
        <dbReference type="ARBA" id="ARBA00022729"/>
    </source>
</evidence>
<dbReference type="GO" id="GO:0004252">
    <property type="term" value="F:serine-type endopeptidase activity"/>
    <property type="evidence" value="ECO:0007669"/>
    <property type="project" value="UniProtKB-UniRule"/>
</dbReference>
<dbReference type="Gene3D" id="3.50.30.30">
    <property type="match status" value="1"/>
</dbReference>
<dbReference type="Pfam" id="PF17766">
    <property type="entry name" value="fn3_6"/>
    <property type="match status" value="1"/>
</dbReference>
<dbReference type="GO" id="GO:0006508">
    <property type="term" value="P:proteolysis"/>
    <property type="evidence" value="ECO:0007669"/>
    <property type="project" value="UniProtKB-KW"/>
</dbReference>
<evidence type="ECO:0000256" key="11">
    <source>
        <dbReference type="SAM" id="SignalP"/>
    </source>
</evidence>
<dbReference type="Pfam" id="PF05922">
    <property type="entry name" value="Inhibitor_I9"/>
    <property type="match status" value="1"/>
</dbReference>
<keyword evidence="6 10" id="KW-0378">Hydrolase</keyword>
<dbReference type="Gene3D" id="2.60.40.2310">
    <property type="match status" value="1"/>
</dbReference>
<dbReference type="InterPro" id="IPR041469">
    <property type="entry name" value="Subtilisin-like_FN3"/>
</dbReference>
<evidence type="ECO:0000256" key="9">
    <source>
        <dbReference type="PIRSR" id="PIRSR615500-1"/>
    </source>
</evidence>
<dbReference type="Gene3D" id="3.30.70.80">
    <property type="entry name" value="Peptidase S8 propeptide/proteinase inhibitor I9"/>
    <property type="match status" value="1"/>
</dbReference>
<feature type="domain" description="PA" evidence="13">
    <location>
        <begin position="364"/>
        <end position="452"/>
    </location>
</feature>
<dbReference type="CDD" id="cd02120">
    <property type="entry name" value="PA_subtilisin_like"/>
    <property type="match status" value="1"/>
</dbReference>
<reference evidence="17" key="1">
    <citation type="submission" date="2025-08" db="UniProtKB">
        <authorList>
            <consortium name="RefSeq"/>
        </authorList>
    </citation>
    <scope>IDENTIFICATION</scope>
</reference>
<evidence type="ECO:0000256" key="3">
    <source>
        <dbReference type="ARBA" id="ARBA00022525"/>
    </source>
</evidence>
<evidence type="ECO:0000313" key="17">
    <source>
        <dbReference type="RefSeq" id="XP_039120681.1"/>
    </source>
</evidence>
<dbReference type="PROSITE" id="PS00136">
    <property type="entry name" value="SUBTILASE_ASP"/>
    <property type="match status" value="1"/>
</dbReference>
<feature type="signal peptide" evidence="11">
    <location>
        <begin position="1"/>
        <end position="20"/>
    </location>
</feature>
<comment type="subcellular location">
    <subcellularLocation>
        <location evidence="1">Secreted</location>
    </subcellularLocation>
</comment>
<dbReference type="FunFam" id="3.50.30.30:FF:000005">
    <property type="entry name" value="subtilisin-like protease SBT1.5"/>
    <property type="match status" value="1"/>
</dbReference>
<gene>
    <name evidence="17" type="primary">LOC120257160</name>
</gene>
<organism evidence="16 17">
    <name type="scientific">Dioscorea cayennensis subsp. rotundata</name>
    <name type="common">White Guinea yam</name>
    <name type="synonym">Dioscorea rotundata</name>
    <dbReference type="NCBI Taxonomy" id="55577"/>
    <lineage>
        <taxon>Eukaryota</taxon>
        <taxon>Viridiplantae</taxon>
        <taxon>Streptophyta</taxon>
        <taxon>Embryophyta</taxon>
        <taxon>Tracheophyta</taxon>
        <taxon>Spermatophyta</taxon>
        <taxon>Magnoliopsida</taxon>
        <taxon>Liliopsida</taxon>
        <taxon>Dioscoreales</taxon>
        <taxon>Dioscoreaceae</taxon>
        <taxon>Dioscorea</taxon>
    </lineage>
</organism>
<evidence type="ECO:0000259" key="14">
    <source>
        <dbReference type="Pfam" id="PF05922"/>
    </source>
</evidence>
<dbReference type="InterPro" id="IPR003137">
    <property type="entry name" value="PA_domain"/>
</dbReference>
<keyword evidence="3" id="KW-0964">Secreted</keyword>
<dbReference type="PRINTS" id="PR00723">
    <property type="entry name" value="SUBTILISIN"/>
</dbReference>
<feature type="chain" id="PRO_5044203185" evidence="11">
    <location>
        <begin position="21"/>
        <end position="750"/>
    </location>
</feature>
<dbReference type="PROSITE" id="PS51892">
    <property type="entry name" value="SUBTILASE"/>
    <property type="match status" value="1"/>
</dbReference>
<evidence type="ECO:0000256" key="8">
    <source>
        <dbReference type="ARBA" id="ARBA00023180"/>
    </source>
</evidence>
<dbReference type="InterPro" id="IPR010259">
    <property type="entry name" value="S8pro/Inhibitor_I9"/>
</dbReference>
<keyword evidence="8" id="KW-0325">Glycoprotein</keyword>
<dbReference type="GeneID" id="120257160"/>
<evidence type="ECO:0000259" key="12">
    <source>
        <dbReference type="Pfam" id="PF00082"/>
    </source>
</evidence>
<evidence type="ECO:0000256" key="10">
    <source>
        <dbReference type="PROSITE-ProRule" id="PRU01240"/>
    </source>
</evidence>
<evidence type="ECO:0000259" key="13">
    <source>
        <dbReference type="Pfam" id="PF02225"/>
    </source>
</evidence>
<keyword evidence="4 10" id="KW-0645">Protease</keyword>
<dbReference type="Gene3D" id="3.40.50.200">
    <property type="entry name" value="Peptidase S8/S53 domain"/>
    <property type="match status" value="1"/>
</dbReference>
<feature type="active site" description="Charge relay system" evidence="9 10">
    <location>
        <position position="206"/>
    </location>
</feature>
<sequence>MKLKLHFFFLISLLFFISHALPIINATDPSEVQTYIIHVLPQEKTVSSTSLDLQSYYKSFLPITSTSSSGDNKKMVYMYEKVISGFSARLTLQELNEVTTKDGFIAAYPNRLHTLLTTHTPEFLGLNLQNGLWNLSGHGEGIIIGLIDTGVFPNHPSFSDEGMPKPPSKWKGRCDFNASICNNKIIGAKTFLDGTTGMAPIDEEGHGTHTASTAAGSFVAGAEVLGNAKGISVGMAPKAHLAIYKVCGLEECADADVLAAMDAAISDGVDVLSISLASYTQIFFESSIVIGAFSAIEQGVFVSCSAGNAGPTASVIANDAPWILTVAASTMDRKILVRVKLGNGTVIDGESVNQDDHILPAGFLPLVYAGASGKVNASFCGNGSLDGLDVKGKIVLCDRGGDIARIGKGETVRIAGGMGMILTNKVADAYSILADVHVLPASHVSYSDGLKIKEYINTSSNPTARISFLGTKLGTSPAPAITSFSSRGPSLASPGILKPDITGPGVNVLAAWPFPVLPGNVSISSEVSFNIISGTSMSAPHLSGIAALIKSIHPDWSPAAIKSAIMTTADTMDRCGKPILDERLLPANFFAVGSGHVNPKKAINPGLVYDICPDDYIPYLCGLGFTNEQVGVITRRRIDCGSVKAIAEGELNYPSISVSFKDGKTSQTFERIVKNVGEVNSSYIVEIDAPSEVFIDVKPKELYFSETIQEIKFKITFSIYNVGNSTYSQGQLKWISDKRTVRSPISIMFK</sequence>
<evidence type="ECO:0000259" key="15">
    <source>
        <dbReference type="Pfam" id="PF17766"/>
    </source>
</evidence>
<accession>A0AB40B095</accession>
<proteinExistence type="inferred from homology"/>
<keyword evidence="7 10" id="KW-0720">Serine protease</keyword>
<dbReference type="AlphaFoldDB" id="A0AB40B095"/>
<feature type="domain" description="Inhibitor I9" evidence="14">
    <location>
        <begin position="34"/>
        <end position="111"/>
    </location>
</feature>
<dbReference type="SUPFAM" id="SSF52743">
    <property type="entry name" value="Subtilisin-like"/>
    <property type="match status" value="1"/>
</dbReference>
<dbReference type="InterPro" id="IPR037045">
    <property type="entry name" value="S8pro/Inhibitor_I9_sf"/>
</dbReference>
<dbReference type="InterPro" id="IPR000209">
    <property type="entry name" value="Peptidase_S8/S53_dom"/>
</dbReference>
<comment type="similarity">
    <text evidence="2 10">Belongs to the peptidase S8 family.</text>
</comment>
<keyword evidence="5 11" id="KW-0732">Signal</keyword>
<evidence type="ECO:0000256" key="4">
    <source>
        <dbReference type="ARBA" id="ARBA00022670"/>
    </source>
</evidence>
<name>A0AB40B095_DIOCR</name>
<dbReference type="Pfam" id="PF02225">
    <property type="entry name" value="PA"/>
    <property type="match status" value="1"/>
</dbReference>
<dbReference type="GO" id="GO:0005576">
    <property type="term" value="C:extracellular region"/>
    <property type="evidence" value="ECO:0007669"/>
    <property type="project" value="UniProtKB-SubCell"/>
</dbReference>
<dbReference type="RefSeq" id="XP_039120681.1">
    <property type="nucleotide sequence ID" value="XM_039264747.1"/>
</dbReference>
<evidence type="ECO:0000256" key="1">
    <source>
        <dbReference type="ARBA" id="ARBA00004613"/>
    </source>
</evidence>
<evidence type="ECO:0000256" key="7">
    <source>
        <dbReference type="ARBA" id="ARBA00022825"/>
    </source>
</evidence>
<dbReference type="InterPro" id="IPR036852">
    <property type="entry name" value="Peptidase_S8/S53_dom_sf"/>
</dbReference>
<dbReference type="Pfam" id="PF00082">
    <property type="entry name" value="Peptidase_S8"/>
    <property type="match status" value="1"/>
</dbReference>
<dbReference type="InterPro" id="IPR046450">
    <property type="entry name" value="PA_dom_sf"/>
</dbReference>
<dbReference type="InterPro" id="IPR015500">
    <property type="entry name" value="Peptidase_S8_subtilisin-rel"/>
</dbReference>
<dbReference type="PANTHER" id="PTHR10795">
    <property type="entry name" value="PROPROTEIN CONVERTASE SUBTILISIN/KEXIN"/>
    <property type="match status" value="1"/>
</dbReference>
<protein>
    <submittedName>
        <fullName evidence="17">Subtilisin-like protease 4</fullName>
    </submittedName>
</protein>
<feature type="active site" description="Charge relay system" evidence="9 10">
    <location>
        <position position="536"/>
    </location>
</feature>
<dbReference type="InterPro" id="IPR034197">
    <property type="entry name" value="Peptidases_S8_3"/>
</dbReference>
<feature type="domain" description="Subtilisin-like protease fibronectin type-III" evidence="15">
    <location>
        <begin position="650"/>
        <end position="747"/>
    </location>
</feature>
<evidence type="ECO:0000313" key="16">
    <source>
        <dbReference type="Proteomes" id="UP001515500"/>
    </source>
</evidence>
<dbReference type="Proteomes" id="UP001515500">
    <property type="component" value="Unplaced"/>
</dbReference>
<evidence type="ECO:0000256" key="6">
    <source>
        <dbReference type="ARBA" id="ARBA00022801"/>
    </source>
</evidence>
<evidence type="ECO:0000256" key="2">
    <source>
        <dbReference type="ARBA" id="ARBA00011073"/>
    </source>
</evidence>
<feature type="domain" description="Peptidase S8/S53" evidence="12">
    <location>
        <begin position="139"/>
        <end position="571"/>
    </location>
</feature>
<dbReference type="SUPFAM" id="SSF52025">
    <property type="entry name" value="PA domain"/>
    <property type="match status" value="1"/>
</dbReference>
<dbReference type="FunFam" id="3.40.50.200:FF:000006">
    <property type="entry name" value="Subtilisin-like protease SBT1.5"/>
    <property type="match status" value="1"/>
</dbReference>